<keyword evidence="4" id="KW-0597">Phosphoprotein</keyword>
<proteinExistence type="predicted"/>
<evidence type="ECO:0000256" key="2">
    <source>
        <dbReference type="ARBA" id="ARBA00023125"/>
    </source>
</evidence>
<dbReference type="PROSITE" id="PS00041">
    <property type="entry name" value="HTH_ARAC_FAMILY_1"/>
    <property type="match status" value="1"/>
</dbReference>
<gene>
    <name evidence="7" type="ORF">GCM10010912_29430</name>
</gene>
<dbReference type="SMART" id="SM00448">
    <property type="entry name" value="REC"/>
    <property type="match status" value="1"/>
</dbReference>
<accession>A0A917CC02</accession>
<sequence>MYNVLLVDDEPGHLTGLSRMLKRIRPDYGIHTARNGREALEECSRYSFQIIISDIRMPVMDGLHFMEQLSPGATPRRVIYLSGYNHFDYAQKAMSLGSFEYVLKPLDVDKFMSVLEKTEKSLEQELDSLLAREQLAARLNAAEPAYNHRLLNDWIEQPPSGSADTAGLAEIAGLLGFRGDGGCLIVACLEGAAECPPAVQEILTARVRACGRAAGFHSRQDQRLFVIVSEVYPQEELLRQLNAPGVSVGISRWSPRLLATAPAAYTEARHAVMEGFYARPGESRVYLAERSRIDPQRRLTPALRLEALITEAVNGSGHGKGAAEASAALLSRMLAGGGLPLPVELARNIRQLAFKVVHDLELLQPEARRELLNRISTLHPGYGGLTELAASVEVFLVEITEALQEARRDRKDGLMARCLDYINQHYTEELSLESVAEAFHFNPSYFCHYFKSKLNITFSQYVTGLRLSKAKELLAASSDKVYTVAHQLGYRDVKYFNRVFKKEFGLTPEEYRSLARSKAESAE</sequence>
<organism evidence="7 8">
    <name type="scientific">Paenibacillus albidus</name>
    <dbReference type="NCBI Taxonomy" id="2041023"/>
    <lineage>
        <taxon>Bacteria</taxon>
        <taxon>Bacillati</taxon>
        <taxon>Bacillota</taxon>
        <taxon>Bacilli</taxon>
        <taxon>Bacillales</taxon>
        <taxon>Paenibacillaceae</taxon>
        <taxon>Paenibacillus</taxon>
    </lineage>
</organism>
<dbReference type="SMART" id="SM00342">
    <property type="entry name" value="HTH_ARAC"/>
    <property type="match status" value="1"/>
</dbReference>
<dbReference type="InterPro" id="IPR001789">
    <property type="entry name" value="Sig_transdc_resp-reg_receiver"/>
</dbReference>
<evidence type="ECO:0000313" key="7">
    <source>
        <dbReference type="EMBL" id="GGF82420.1"/>
    </source>
</evidence>
<dbReference type="InterPro" id="IPR009057">
    <property type="entry name" value="Homeodomain-like_sf"/>
</dbReference>
<dbReference type="InterPro" id="IPR018060">
    <property type="entry name" value="HTH_AraC"/>
</dbReference>
<evidence type="ECO:0000256" key="4">
    <source>
        <dbReference type="PROSITE-ProRule" id="PRU00169"/>
    </source>
</evidence>
<dbReference type="Pfam" id="PF12833">
    <property type="entry name" value="HTH_18"/>
    <property type="match status" value="1"/>
</dbReference>
<dbReference type="Gene3D" id="3.40.50.2300">
    <property type="match status" value="1"/>
</dbReference>
<evidence type="ECO:0000259" key="6">
    <source>
        <dbReference type="PROSITE" id="PS50110"/>
    </source>
</evidence>
<feature type="domain" description="Response regulatory" evidence="6">
    <location>
        <begin position="3"/>
        <end position="119"/>
    </location>
</feature>
<keyword evidence="2" id="KW-0238">DNA-binding</keyword>
<feature type="modified residue" description="4-aspartylphosphate" evidence="4">
    <location>
        <position position="54"/>
    </location>
</feature>
<dbReference type="InterPro" id="IPR011006">
    <property type="entry name" value="CheY-like_superfamily"/>
</dbReference>
<name>A0A917CC02_9BACL</name>
<dbReference type="Proteomes" id="UP000637643">
    <property type="component" value="Unassembled WGS sequence"/>
</dbReference>
<keyword evidence="3" id="KW-0804">Transcription</keyword>
<dbReference type="PANTHER" id="PTHR43280">
    <property type="entry name" value="ARAC-FAMILY TRANSCRIPTIONAL REGULATOR"/>
    <property type="match status" value="1"/>
</dbReference>
<dbReference type="CDD" id="cd17536">
    <property type="entry name" value="REC_YesN-like"/>
    <property type="match status" value="1"/>
</dbReference>
<protein>
    <submittedName>
        <fullName evidence="7">AraC family transcriptional regulator</fullName>
    </submittedName>
</protein>
<dbReference type="Pfam" id="PF00072">
    <property type="entry name" value="Response_reg"/>
    <property type="match status" value="1"/>
</dbReference>
<dbReference type="EMBL" id="BMKR01000010">
    <property type="protein sequence ID" value="GGF82420.1"/>
    <property type="molecule type" value="Genomic_DNA"/>
</dbReference>
<dbReference type="RefSeq" id="WP_189025998.1">
    <property type="nucleotide sequence ID" value="NZ_BMKR01000010.1"/>
</dbReference>
<dbReference type="Gene3D" id="1.10.10.60">
    <property type="entry name" value="Homeodomain-like"/>
    <property type="match status" value="2"/>
</dbReference>
<keyword evidence="8" id="KW-1185">Reference proteome</keyword>
<dbReference type="SUPFAM" id="SSF52172">
    <property type="entry name" value="CheY-like"/>
    <property type="match status" value="1"/>
</dbReference>
<keyword evidence="1" id="KW-0805">Transcription regulation</keyword>
<dbReference type="GO" id="GO:0000160">
    <property type="term" value="P:phosphorelay signal transduction system"/>
    <property type="evidence" value="ECO:0007669"/>
    <property type="project" value="InterPro"/>
</dbReference>
<feature type="domain" description="HTH araC/xylS-type" evidence="5">
    <location>
        <begin position="416"/>
        <end position="514"/>
    </location>
</feature>
<dbReference type="PROSITE" id="PS50110">
    <property type="entry name" value="RESPONSE_REGULATORY"/>
    <property type="match status" value="1"/>
</dbReference>
<dbReference type="InterPro" id="IPR018062">
    <property type="entry name" value="HTH_AraC-typ_CS"/>
</dbReference>
<dbReference type="PRINTS" id="PR00032">
    <property type="entry name" value="HTHARAC"/>
</dbReference>
<evidence type="ECO:0000259" key="5">
    <source>
        <dbReference type="PROSITE" id="PS01124"/>
    </source>
</evidence>
<dbReference type="InterPro" id="IPR020449">
    <property type="entry name" value="Tscrpt_reg_AraC-type_HTH"/>
</dbReference>
<evidence type="ECO:0000256" key="3">
    <source>
        <dbReference type="ARBA" id="ARBA00023163"/>
    </source>
</evidence>
<reference evidence="7" key="2">
    <citation type="submission" date="2020-09" db="EMBL/GenBank/DDBJ databases">
        <authorList>
            <person name="Sun Q."/>
            <person name="Zhou Y."/>
        </authorList>
    </citation>
    <scope>NUCLEOTIDE SEQUENCE</scope>
    <source>
        <strain evidence="7">CGMCC 1.16134</strain>
    </source>
</reference>
<dbReference type="GO" id="GO:0043565">
    <property type="term" value="F:sequence-specific DNA binding"/>
    <property type="evidence" value="ECO:0007669"/>
    <property type="project" value="InterPro"/>
</dbReference>
<evidence type="ECO:0000256" key="1">
    <source>
        <dbReference type="ARBA" id="ARBA00023015"/>
    </source>
</evidence>
<evidence type="ECO:0000313" key="8">
    <source>
        <dbReference type="Proteomes" id="UP000637643"/>
    </source>
</evidence>
<reference evidence="7" key="1">
    <citation type="journal article" date="2014" name="Int. J. Syst. Evol. Microbiol.">
        <title>Complete genome sequence of Corynebacterium casei LMG S-19264T (=DSM 44701T), isolated from a smear-ripened cheese.</title>
        <authorList>
            <consortium name="US DOE Joint Genome Institute (JGI-PGF)"/>
            <person name="Walter F."/>
            <person name="Albersmeier A."/>
            <person name="Kalinowski J."/>
            <person name="Ruckert C."/>
        </authorList>
    </citation>
    <scope>NUCLEOTIDE SEQUENCE</scope>
    <source>
        <strain evidence="7">CGMCC 1.16134</strain>
    </source>
</reference>
<comment type="caution">
    <text evidence="7">The sequence shown here is derived from an EMBL/GenBank/DDBJ whole genome shotgun (WGS) entry which is preliminary data.</text>
</comment>
<dbReference type="AlphaFoldDB" id="A0A917CC02"/>
<dbReference type="GO" id="GO:0003700">
    <property type="term" value="F:DNA-binding transcription factor activity"/>
    <property type="evidence" value="ECO:0007669"/>
    <property type="project" value="InterPro"/>
</dbReference>
<dbReference type="PANTHER" id="PTHR43280:SF2">
    <property type="entry name" value="HTH-TYPE TRANSCRIPTIONAL REGULATOR EXSA"/>
    <property type="match status" value="1"/>
</dbReference>
<dbReference type="PROSITE" id="PS01124">
    <property type="entry name" value="HTH_ARAC_FAMILY_2"/>
    <property type="match status" value="1"/>
</dbReference>
<dbReference type="SUPFAM" id="SSF46689">
    <property type="entry name" value="Homeodomain-like"/>
    <property type="match status" value="2"/>
</dbReference>